<organism evidence="2 3">
    <name type="scientific">Apiospora saccharicola</name>
    <dbReference type="NCBI Taxonomy" id="335842"/>
    <lineage>
        <taxon>Eukaryota</taxon>
        <taxon>Fungi</taxon>
        <taxon>Dikarya</taxon>
        <taxon>Ascomycota</taxon>
        <taxon>Pezizomycotina</taxon>
        <taxon>Sordariomycetes</taxon>
        <taxon>Xylariomycetidae</taxon>
        <taxon>Amphisphaeriales</taxon>
        <taxon>Apiosporaceae</taxon>
        <taxon>Apiospora</taxon>
    </lineage>
</organism>
<accession>A0ABR1UK53</accession>
<comment type="caution">
    <text evidence="2">The sequence shown here is derived from an EMBL/GenBank/DDBJ whole genome shotgun (WGS) entry which is preliminary data.</text>
</comment>
<dbReference type="EMBL" id="JAQQWM010000006">
    <property type="protein sequence ID" value="KAK8059292.1"/>
    <property type="molecule type" value="Genomic_DNA"/>
</dbReference>
<evidence type="ECO:0000256" key="1">
    <source>
        <dbReference type="SAM" id="MobiDB-lite"/>
    </source>
</evidence>
<reference evidence="2 3" key="1">
    <citation type="submission" date="2023-01" db="EMBL/GenBank/DDBJ databases">
        <title>Analysis of 21 Apiospora genomes using comparative genomics revels a genus with tremendous synthesis potential of carbohydrate active enzymes and secondary metabolites.</title>
        <authorList>
            <person name="Sorensen T."/>
        </authorList>
    </citation>
    <scope>NUCLEOTIDE SEQUENCE [LARGE SCALE GENOMIC DNA]</scope>
    <source>
        <strain evidence="2 3">CBS 83171</strain>
    </source>
</reference>
<feature type="region of interest" description="Disordered" evidence="1">
    <location>
        <begin position="93"/>
        <end position="126"/>
    </location>
</feature>
<dbReference type="Proteomes" id="UP001446871">
    <property type="component" value="Unassembled WGS sequence"/>
</dbReference>
<evidence type="ECO:0000313" key="2">
    <source>
        <dbReference type="EMBL" id="KAK8059292.1"/>
    </source>
</evidence>
<feature type="compositionally biased region" description="Basic and acidic residues" evidence="1">
    <location>
        <begin position="111"/>
        <end position="126"/>
    </location>
</feature>
<keyword evidence="3" id="KW-1185">Reference proteome</keyword>
<evidence type="ECO:0000313" key="3">
    <source>
        <dbReference type="Proteomes" id="UP001446871"/>
    </source>
</evidence>
<gene>
    <name evidence="2" type="ORF">PG996_009222</name>
</gene>
<protein>
    <submittedName>
        <fullName evidence="2">Uncharacterized protein</fullName>
    </submittedName>
</protein>
<proteinExistence type="predicted"/>
<sequence length="441" mass="49565">MAQLIEDQAMRSAQARLLEQQKLLEEAEFYYQAHVKSVIDVYNDKNKPVPADLREQVERATQRIQDAKKTVAARHADLCVVWVRLCAERVVSQQAKTSEGDEPNVDAGPGENRKRGPPDDLLPRDAKRRHGVIEEHRSYVTDPMLEFLEDGKISLPSYDGLDESEKHHKIMTAFDNYFLFDAEQSEEAEKNHYVDLFEEHVVLVIHEAIPGWVDPKQMDYFLRQRFGLPSEYMSSLAQCAYKLRTKSRVIGNAAMSIAKGTVTPAKLDRLVVSLYHAYGDAWLCDIFNIPTHHNLLNQLASPDSAAATSVIYKLLLLATSLAKYSCLITSITVALAISVKPIGVLEKDATIASAITDTLEHHKELVACFGKVKEWAPDVEPDLLQRLEYNRNNTIEDHLNHLELSSRLGPLVPRVPDLIAFLSSRGCDKAMEVSINSGLIL</sequence>
<name>A0ABR1UK53_9PEZI</name>